<evidence type="ECO:0000256" key="3">
    <source>
        <dbReference type="SAM" id="Phobius"/>
    </source>
</evidence>
<evidence type="ECO:0000256" key="2">
    <source>
        <dbReference type="ARBA" id="ARBA00023136"/>
    </source>
</evidence>
<evidence type="ECO:0000256" key="1">
    <source>
        <dbReference type="ARBA" id="ARBA00004370"/>
    </source>
</evidence>
<dbReference type="KEGG" id="esg:EsVE80_05920"/>
<feature type="transmembrane region" description="Helical" evidence="3">
    <location>
        <begin position="12"/>
        <end position="31"/>
    </location>
</feature>
<dbReference type="Proteomes" id="UP000502998">
    <property type="component" value="Chromosome"/>
</dbReference>
<dbReference type="PANTHER" id="PTHR46825">
    <property type="entry name" value="D-ALANYL-D-ALANINE-CARBOXYPEPTIDASE/ENDOPEPTIDASE AMPH"/>
    <property type="match status" value="1"/>
</dbReference>
<evidence type="ECO:0000313" key="5">
    <source>
        <dbReference type="EMBL" id="BCA85069.1"/>
    </source>
</evidence>
<evidence type="ECO:0000313" key="6">
    <source>
        <dbReference type="Proteomes" id="UP000502998"/>
    </source>
</evidence>
<dbReference type="AlphaFoldDB" id="A0A679IAH4"/>
<keyword evidence="6" id="KW-1185">Reference proteome</keyword>
<dbReference type="InterPro" id="IPR012338">
    <property type="entry name" value="Beta-lactam/transpept-like"/>
</dbReference>
<protein>
    <submittedName>
        <fullName evidence="5">Penicillin-binding protein</fullName>
    </submittedName>
</protein>
<feature type="domain" description="Beta-lactamase-related" evidence="4">
    <location>
        <begin position="106"/>
        <end position="351"/>
    </location>
</feature>
<keyword evidence="3" id="KW-0812">Transmembrane</keyword>
<dbReference type="InterPro" id="IPR001466">
    <property type="entry name" value="Beta-lactam-related"/>
</dbReference>
<dbReference type="PANTHER" id="PTHR46825:SF11">
    <property type="entry name" value="PENICILLIN-BINDING PROTEIN 4"/>
    <property type="match status" value="1"/>
</dbReference>
<dbReference type="GO" id="GO:0016020">
    <property type="term" value="C:membrane"/>
    <property type="evidence" value="ECO:0007669"/>
    <property type="project" value="UniProtKB-SubCell"/>
</dbReference>
<gene>
    <name evidence="5" type="ORF">EsVE80_05920</name>
</gene>
<keyword evidence="3" id="KW-1133">Transmembrane helix</keyword>
<accession>A0A679IAH4</accession>
<evidence type="ECO:0000259" key="4">
    <source>
        <dbReference type="Pfam" id="PF00144"/>
    </source>
</evidence>
<organism evidence="5 6">
    <name type="scientific">Enterococcus saigonensis</name>
    <dbReference type="NCBI Taxonomy" id="1805431"/>
    <lineage>
        <taxon>Bacteria</taxon>
        <taxon>Bacillati</taxon>
        <taxon>Bacillota</taxon>
        <taxon>Bacilli</taxon>
        <taxon>Lactobacillales</taxon>
        <taxon>Enterococcaceae</taxon>
        <taxon>Enterococcus</taxon>
    </lineage>
</organism>
<sequence length="406" mass="45455">MRGRHFKNKKKRFNFAFFLLILILGGSYWLYGNHRTLFFATASTTENTEVTQNTTENSNDENNSSTSTIVTALSADKYQNLNKDILAPVANPFDNTLKLGNFVGTALIIKNGNIILQQGYGYQDFANQKRNSVNSLYQIGSVQKSLTATLIYKQIEAGRLTLDTTLNQFFPQIFGSENITIRQMLHMTSGLTLSEIPLTVTNEAAVVNFAVQNAQLQTSGHFLYSPVNYVLLAGILRQITHTSYAQLVYNTFKVQLGLRKLVEYPDWYQNLHHTISYGGKDATDYNKVVTEKTGQFVRELGTGNLGMTAGDLYWYYHQLLSGKLVAPEVLHAAWQRETTATYNGGQYDKGLYLRANGIIASQHCMVLISKDAANAVFLLSNHGNVLNQTKLISTLYSQLTNVTTKF</sequence>
<reference evidence="5 6" key="1">
    <citation type="submission" date="2020-02" db="EMBL/GenBank/DDBJ databases">
        <title>Characterization of vanA genotype vancomycin-resistant Enterococcus saigonensis VE80.</title>
        <authorList>
            <person name="Harada T."/>
            <person name="Motooka D."/>
            <person name="Nakamura S."/>
            <person name="Yamamoto Y."/>
            <person name="Kawahara R."/>
            <person name="Kawatsu K."/>
        </authorList>
    </citation>
    <scope>NUCLEOTIDE SEQUENCE [LARGE SCALE GENOMIC DNA]</scope>
    <source>
        <strain evidence="5 6">VE80</strain>
    </source>
</reference>
<keyword evidence="2 3" id="KW-0472">Membrane</keyword>
<name>A0A679IAH4_9ENTE</name>
<dbReference type="InterPro" id="IPR050491">
    <property type="entry name" value="AmpC-like"/>
</dbReference>
<dbReference type="SUPFAM" id="SSF56601">
    <property type="entry name" value="beta-lactamase/transpeptidase-like"/>
    <property type="match status" value="1"/>
</dbReference>
<dbReference type="RefSeq" id="WP_173102431.1">
    <property type="nucleotide sequence ID" value="NZ_AP022822.1"/>
</dbReference>
<dbReference type="Pfam" id="PF00144">
    <property type="entry name" value="Beta-lactamase"/>
    <property type="match status" value="1"/>
</dbReference>
<comment type="subcellular location">
    <subcellularLocation>
        <location evidence="1">Membrane</location>
    </subcellularLocation>
</comment>
<proteinExistence type="predicted"/>
<dbReference type="Gene3D" id="3.40.710.10">
    <property type="entry name" value="DD-peptidase/beta-lactamase superfamily"/>
    <property type="match status" value="1"/>
</dbReference>
<dbReference type="EMBL" id="AP022822">
    <property type="protein sequence ID" value="BCA85069.1"/>
    <property type="molecule type" value="Genomic_DNA"/>
</dbReference>